<name>A0A387B561_9MICO</name>
<dbReference type="OrthoDB" id="5054050at2"/>
<dbReference type="EMBL" id="CP032630">
    <property type="protein sequence ID" value="AYF96841.1"/>
    <property type="molecule type" value="Genomic_DNA"/>
</dbReference>
<reference evidence="3" key="1">
    <citation type="submission" date="2018-09" db="EMBL/GenBank/DDBJ databases">
        <title>Genome sequencing of strain 2DFWR-13.</title>
        <authorList>
            <person name="Heo J."/>
            <person name="Kim S.-J."/>
            <person name="Kwon S.-W."/>
        </authorList>
    </citation>
    <scope>NUCLEOTIDE SEQUENCE [LARGE SCALE GENOMIC DNA]</scope>
    <source>
        <strain evidence="3">2DFWR-13</strain>
    </source>
</reference>
<accession>A0A387B561</accession>
<feature type="transmembrane region" description="Helical" evidence="1">
    <location>
        <begin position="40"/>
        <end position="63"/>
    </location>
</feature>
<gene>
    <name evidence="2" type="ORF">D7I47_00290</name>
</gene>
<evidence type="ECO:0000256" key="1">
    <source>
        <dbReference type="SAM" id="Phobius"/>
    </source>
</evidence>
<keyword evidence="3" id="KW-1185">Reference proteome</keyword>
<feature type="transmembrane region" description="Helical" evidence="1">
    <location>
        <begin position="75"/>
        <end position="97"/>
    </location>
</feature>
<keyword evidence="1" id="KW-0812">Transmembrane</keyword>
<dbReference type="KEGG" id="lyd:D7I47_00290"/>
<dbReference type="Proteomes" id="UP000278886">
    <property type="component" value="Chromosome"/>
</dbReference>
<evidence type="ECO:0000313" key="3">
    <source>
        <dbReference type="Proteomes" id="UP000278886"/>
    </source>
</evidence>
<dbReference type="AlphaFoldDB" id="A0A387B561"/>
<dbReference type="RefSeq" id="WP_120761192.1">
    <property type="nucleotide sequence ID" value="NZ_CP032630.1"/>
</dbReference>
<proteinExistence type="predicted"/>
<sequence>MTATTPAWDITPLTEPLTREQVRTWRRANRDIRSGAASPLWVITAVPVLVLALVYVGAMVSTLARRADFGGPSALALLAPLAIVALVVVAFAGALLAGRGATERLMRLVRFAQANGFTFSPRDADPSYPGMVFGIGRRRTAIDHIRRSSPRFLDIGNFRYTTGSGKNKKTRTWGFMALHLDRRVPHMLLDARANNLLGMSNLPATFSKDQVLSLEGDFDEHFTLYCPREYERDALYVFTPDLMAVLIDEAGAFDVEVIDDWMFVYQATPLRMGEAATMERLLRIVDTVGAKTVAQTDYYADERVGDRNVNLVAPQGARLRRGVPWVAIAAGGVFVAIWFALTFLR</sequence>
<feature type="transmembrane region" description="Helical" evidence="1">
    <location>
        <begin position="325"/>
        <end position="344"/>
    </location>
</feature>
<organism evidence="2 3">
    <name type="scientific">Protaetiibacter intestinalis</name>
    <dbReference type="NCBI Taxonomy" id="2419774"/>
    <lineage>
        <taxon>Bacteria</taxon>
        <taxon>Bacillati</taxon>
        <taxon>Actinomycetota</taxon>
        <taxon>Actinomycetes</taxon>
        <taxon>Micrococcales</taxon>
        <taxon>Microbacteriaceae</taxon>
        <taxon>Protaetiibacter</taxon>
    </lineage>
</organism>
<evidence type="ECO:0008006" key="4">
    <source>
        <dbReference type="Google" id="ProtNLM"/>
    </source>
</evidence>
<evidence type="ECO:0000313" key="2">
    <source>
        <dbReference type="EMBL" id="AYF96841.1"/>
    </source>
</evidence>
<keyword evidence="1" id="KW-0472">Membrane</keyword>
<keyword evidence="1" id="KW-1133">Transmembrane helix</keyword>
<protein>
    <recommendedName>
        <fullName evidence="4">DUF3137 domain-containing protein</fullName>
    </recommendedName>
</protein>